<sequence>MGPKGRHPQPLQLLVTDRAHEQACSLLVLRTNCSLQTSAK</sequence>
<reference evidence="1" key="1">
    <citation type="submission" date="2014-11" db="EMBL/GenBank/DDBJ databases">
        <authorList>
            <person name="Amaro Gonzalez C."/>
        </authorList>
    </citation>
    <scope>NUCLEOTIDE SEQUENCE</scope>
</reference>
<organism evidence="1">
    <name type="scientific">Anguilla anguilla</name>
    <name type="common">European freshwater eel</name>
    <name type="synonym">Muraena anguilla</name>
    <dbReference type="NCBI Taxonomy" id="7936"/>
    <lineage>
        <taxon>Eukaryota</taxon>
        <taxon>Metazoa</taxon>
        <taxon>Chordata</taxon>
        <taxon>Craniata</taxon>
        <taxon>Vertebrata</taxon>
        <taxon>Euteleostomi</taxon>
        <taxon>Actinopterygii</taxon>
        <taxon>Neopterygii</taxon>
        <taxon>Teleostei</taxon>
        <taxon>Anguilliformes</taxon>
        <taxon>Anguillidae</taxon>
        <taxon>Anguilla</taxon>
    </lineage>
</organism>
<accession>A0A0E9SXA0</accession>
<proteinExistence type="predicted"/>
<dbReference type="EMBL" id="GBXM01062700">
    <property type="protein sequence ID" value="JAH45877.1"/>
    <property type="molecule type" value="Transcribed_RNA"/>
</dbReference>
<reference evidence="1" key="2">
    <citation type="journal article" date="2015" name="Fish Shellfish Immunol.">
        <title>Early steps in the European eel (Anguilla anguilla)-Vibrio vulnificus interaction in the gills: Role of the RtxA13 toxin.</title>
        <authorList>
            <person name="Callol A."/>
            <person name="Pajuelo D."/>
            <person name="Ebbesson L."/>
            <person name="Teles M."/>
            <person name="MacKenzie S."/>
            <person name="Amaro C."/>
        </authorList>
    </citation>
    <scope>NUCLEOTIDE SEQUENCE</scope>
</reference>
<dbReference type="AlphaFoldDB" id="A0A0E9SXA0"/>
<evidence type="ECO:0000313" key="1">
    <source>
        <dbReference type="EMBL" id="JAH45877.1"/>
    </source>
</evidence>
<protein>
    <submittedName>
        <fullName evidence="1">Uncharacterized protein</fullName>
    </submittedName>
</protein>
<name>A0A0E9SXA0_ANGAN</name>